<protein>
    <submittedName>
        <fullName evidence="1">Uncharacterized protein</fullName>
    </submittedName>
</protein>
<dbReference type="AlphaFoldDB" id="A0A1V8X7V1"/>
<gene>
    <name evidence="1" type="ORF">NCTC12204_02396</name>
</gene>
<reference evidence="1 2" key="1">
    <citation type="submission" date="2019-05" db="EMBL/GenBank/DDBJ databases">
        <authorList>
            <consortium name="Pathogen Informatics"/>
        </authorList>
    </citation>
    <scope>NUCLEOTIDE SEQUENCE [LARGE SCALE GENOMIC DNA]</scope>
    <source>
        <strain evidence="1 2">NCTC12204</strain>
    </source>
</reference>
<name>A0A1V8X7V1_ENTHR</name>
<evidence type="ECO:0000313" key="1">
    <source>
        <dbReference type="EMBL" id="VTQ68866.1"/>
    </source>
</evidence>
<sequence length="305" mass="34456">MEIMQAGIRVPKNQLVEKVKELHFSEKIVKHLNGAIVTSGTVMEIINKGEYVLDIPPEILKGLKNGTYRFVSGKDGVYAQIADKKSGEFVKNLTLKNGTSVCSALGPAAIVVGVMLELKKIEDKLDDLNLKIDEVIKNFENDRYAGVVSAKEKYEQSVLIKDPQIKKQLLVNVLNDITTVKYQLLKQLEGKVISYRKNRMKFGDKEKSANDILQNILFINESFNIQVNCLSDLDEYVALNYSLNLHKKDLESILTREMALKLDEYFQKSTNPITEAIDDIHTLIHTISDMIEADPEYILSGYVTD</sequence>
<accession>A0A1V8X7V1</accession>
<dbReference type="RefSeq" id="WP_010737054.1">
    <property type="nucleotide sequence ID" value="NZ_AP027299.1"/>
</dbReference>
<organism evidence="1 2">
    <name type="scientific">Enterococcus hirae</name>
    <dbReference type="NCBI Taxonomy" id="1354"/>
    <lineage>
        <taxon>Bacteria</taxon>
        <taxon>Bacillati</taxon>
        <taxon>Bacillota</taxon>
        <taxon>Bacilli</taxon>
        <taxon>Lactobacillales</taxon>
        <taxon>Enterococcaceae</taxon>
        <taxon>Enterococcus</taxon>
    </lineage>
</organism>
<proteinExistence type="predicted"/>
<dbReference type="Proteomes" id="UP000352698">
    <property type="component" value="Unassembled WGS sequence"/>
</dbReference>
<evidence type="ECO:0000313" key="2">
    <source>
        <dbReference type="Proteomes" id="UP000352698"/>
    </source>
</evidence>
<dbReference type="EMBL" id="CABEEP010000001">
    <property type="protein sequence ID" value="VTQ68866.1"/>
    <property type="molecule type" value="Genomic_DNA"/>
</dbReference>
<comment type="caution">
    <text evidence="1">The sequence shown here is derived from an EMBL/GenBank/DDBJ whole genome shotgun (WGS) entry which is preliminary data.</text>
</comment>